<feature type="compositionally biased region" description="Gly residues" evidence="1">
    <location>
        <begin position="1"/>
        <end position="21"/>
    </location>
</feature>
<dbReference type="AlphaFoldDB" id="A0A8J4CIX1"/>
<name>A0A8J4CIX1_9CHLO</name>
<feature type="region of interest" description="Disordered" evidence="1">
    <location>
        <begin position="1"/>
        <end position="93"/>
    </location>
</feature>
<gene>
    <name evidence="2" type="ORF">Vretifemale_12203</name>
</gene>
<proteinExistence type="predicted"/>
<sequence length="131" mass="12363">GGASGGAGGGASGGAGGGAGGDSLPQGPAGRAMARLPSRFSDPTRNTGGGGGGGSAATAAARADGNVVAGGGFGSIPEHSTAPPQPAMVVTGDMPQGGWWLGDNSPFELPSSLDHLASSTLRQRSVNSSYD</sequence>
<keyword evidence="3" id="KW-1185">Reference proteome</keyword>
<accession>A0A8J4CIX1</accession>
<reference evidence="2" key="1">
    <citation type="journal article" date="2021" name="Proc. Natl. Acad. Sci. U.S.A.">
        <title>Three genomes in the algal genus Volvox reveal the fate of a haploid sex-determining region after a transition to homothallism.</title>
        <authorList>
            <person name="Yamamoto K."/>
            <person name="Hamaji T."/>
            <person name="Kawai-Toyooka H."/>
            <person name="Matsuzaki R."/>
            <person name="Takahashi F."/>
            <person name="Nishimura Y."/>
            <person name="Kawachi M."/>
            <person name="Noguchi H."/>
            <person name="Minakuchi Y."/>
            <person name="Umen J.G."/>
            <person name="Toyoda A."/>
            <person name="Nozaki H."/>
        </authorList>
    </citation>
    <scope>NUCLEOTIDE SEQUENCE</scope>
    <source>
        <strain evidence="2">NIES-3786</strain>
    </source>
</reference>
<dbReference type="Proteomes" id="UP000747110">
    <property type="component" value="Unassembled WGS sequence"/>
</dbReference>
<evidence type="ECO:0000256" key="1">
    <source>
        <dbReference type="SAM" id="MobiDB-lite"/>
    </source>
</evidence>
<feature type="non-terminal residue" evidence="2">
    <location>
        <position position="131"/>
    </location>
</feature>
<dbReference type="EMBL" id="BNCP01000026">
    <property type="protein sequence ID" value="GIL83372.1"/>
    <property type="molecule type" value="Genomic_DNA"/>
</dbReference>
<feature type="non-terminal residue" evidence="2">
    <location>
        <position position="1"/>
    </location>
</feature>
<evidence type="ECO:0000313" key="3">
    <source>
        <dbReference type="Proteomes" id="UP000747110"/>
    </source>
</evidence>
<protein>
    <submittedName>
        <fullName evidence="2">Uncharacterized protein</fullName>
    </submittedName>
</protein>
<organism evidence="2 3">
    <name type="scientific">Volvox reticuliferus</name>
    <dbReference type="NCBI Taxonomy" id="1737510"/>
    <lineage>
        <taxon>Eukaryota</taxon>
        <taxon>Viridiplantae</taxon>
        <taxon>Chlorophyta</taxon>
        <taxon>core chlorophytes</taxon>
        <taxon>Chlorophyceae</taxon>
        <taxon>CS clade</taxon>
        <taxon>Chlamydomonadales</taxon>
        <taxon>Volvocaceae</taxon>
        <taxon>Volvox</taxon>
    </lineage>
</organism>
<comment type="caution">
    <text evidence="2">The sequence shown here is derived from an EMBL/GenBank/DDBJ whole genome shotgun (WGS) entry which is preliminary data.</text>
</comment>
<evidence type="ECO:0000313" key="2">
    <source>
        <dbReference type="EMBL" id="GIL83372.1"/>
    </source>
</evidence>
<feature type="compositionally biased region" description="Low complexity" evidence="1">
    <location>
        <begin position="56"/>
        <end position="67"/>
    </location>
</feature>